<dbReference type="EMBL" id="MDBO01000036">
    <property type="protein sequence ID" value="PMP14090.1"/>
    <property type="molecule type" value="Genomic_DNA"/>
</dbReference>
<evidence type="ECO:0008006" key="4">
    <source>
        <dbReference type="Google" id="ProtNLM"/>
    </source>
</evidence>
<protein>
    <recommendedName>
        <fullName evidence="4">DUF4760 domain-containing protein</fullName>
    </recommendedName>
</protein>
<dbReference type="Proteomes" id="UP000235611">
    <property type="component" value="Unassembled WGS sequence"/>
</dbReference>
<reference evidence="3" key="1">
    <citation type="submission" date="2016-07" db="EMBL/GenBank/DDBJ databases">
        <title>Nontailed viruses are major unrecognized killers of bacteria in the ocean.</title>
        <authorList>
            <person name="Kauffman K."/>
            <person name="Hussain F."/>
            <person name="Yang J."/>
            <person name="Arevalo P."/>
            <person name="Brown J."/>
            <person name="Cutler M."/>
            <person name="Kelly L."/>
            <person name="Polz M.F."/>
        </authorList>
    </citation>
    <scope>NUCLEOTIDE SEQUENCE [LARGE SCALE GENOMIC DNA]</scope>
    <source>
        <strain evidence="3">10N.222.49.A5</strain>
    </source>
</reference>
<keyword evidence="1" id="KW-1133">Transmembrane helix</keyword>
<organism evidence="2 3">
    <name type="scientific">Vibrio breoganii</name>
    <dbReference type="NCBI Taxonomy" id="553239"/>
    <lineage>
        <taxon>Bacteria</taxon>
        <taxon>Pseudomonadati</taxon>
        <taxon>Pseudomonadota</taxon>
        <taxon>Gammaproteobacteria</taxon>
        <taxon>Vibrionales</taxon>
        <taxon>Vibrionaceae</taxon>
        <taxon>Vibrio</taxon>
    </lineage>
</organism>
<evidence type="ECO:0000313" key="3">
    <source>
        <dbReference type="Proteomes" id="UP000235611"/>
    </source>
</evidence>
<dbReference type="RefSeq" id="WP_102477415.1">
    <property type="nucleotide sequence ID" value="NZ_MDBO01000036.1"/>
</dbReference>
<sequence length="226" mass="26204">MSTESQSEPTVSSALSTVSEAAASLVKDSNTISINSETLIGIVFGFVGAISVFLVKEFFGFWKNHMLSNQRNRETMLMFMIELDFLEKVTSETLPKSQLEAIHKMLSDEEVKTGEKQRSFVCLDTRKEAFDRVIDNCHWLKPEEIKLLYQLILDIKLYYSYYETLGSENFRELSLERKKKTLDELCRLGVKAKEDKDKFLNLSSIKKFEKKVAKRLPWYKKVICLK</sequence>
<keyword evidence="1" id="KW-0472">Membrane</keyword>
<evidence type="ECO:0000256" key="1">
    <source>
        <dbReference type="SAM" id="Phobius"/>
    </source>
</evidence>
<comment type="caution">
    <text evidence="2">The sequence shown here is derived from an EMBL/GenBank/DDBJ whole genome shotgun (WGS) entry which is preliminary data.</text>
</comment>
<name>A0AAP8MZL2_9VIBR</name>
<dbReference type="AlphaFoldDB" id="A0AAP8MZL2"/>
<keyword evidence="1" id="KW-0812">Transmembrane</keyword>
<evidence type="ECO:0000313" key="2">
    <source>
        <dbReference type="EMBL" id="PMP14090.1"/>
    </source>
</evidence>
<proteinExistence type="predicted"/>
<accession>A0AAP8MZL2</accession>
<feature type="transmembrane region" description="Helical" evidence="1">
    <location>
        <begin position="39"/>
        <end position="62"/>
    </location>
</feature>
<gene>
    <name evidence="2" type="ORF">BCS93_04690</name>
</gene>